<dbReference type="InterPro" id="IPR006555">
    <property type="entry name" value="ATP-dep_Helicase_C"/>
</dbReference>
<dbReference type="InterPro" id="IPR045028">
    <property type="entry name" value="DinG/Rad3-like"/>
</dbReference>
<dbReference type="EC" id="3.6.4.12" evidence="6"/>
<name>A0A448PCD9_9ACTO</name>
<protein>
    <submittedName>
        <fullName evidence="6">Probable ATP-dependent helicase dinG homolog</fullName>
        <ecNumber evidence="6">3.6.4.12</ecNumber>
    </submittedName>
</protein>
<evidence type="ECO:0000256" key="4">
    <source>
        <dbReference type="ARBA" id="ARBA00038058"/>
    </source>
</evidence>
<organism evidence="6 7">
    <name type="scientific">Trueperella bialowiezensis</name>
    <dbReference type="NCBI Taxonomy" id="312285"/>
    <lineage>
        <taxon>Bacteria</taxon>
        <taxon>Bacillati</taxon>
        <taxon>Actinomycetota</taxon>
        <taxon>Actinomycetes</taxon>
        <taxon>Actinomycetales</taxon>
        <taxon>Actinomycetaceae</taxon>
        <taxon>Trueperella</taxon>
    </lineage>
</organism>
<evidence type="ECO:0000256" key="2">
    <source>
        <dbReference type="ARBA" id="ARBA00022801"/>
    </source>
</evidence>
<keyword evidence="7" id="KW-1185">Reference proteome</keyword>
<dbReference type="GO" id="GO:0016818">
    <property type="term" value="F:hydrolase activity, acting on acid anhydrides, in phosphorus-containing anhydrides"/>
    <property type="evidence" value="ECO:0007669"/>
    <property type="project" value="InterPro"/>
</dbReference>
<evidence type="ECO:0000313" key="7">
    <source>
        <dbReference type="Proteomes" id="UP000269542"/>
    </source>
</evidence>
<dbReference type="PANTHER" id="PTHR11472:SF34">
    <property type="entry name" value="REGULATOR OF TELOMERE ELONGATION HELICASE 1"/>
    <property type="match status" value="1"/>
</dbReference>
<keyword evidence="1" id="KW-0547">Nucleotide-binding</keyword>
<evidence type="ECO:0000313" key="6">
    <source>
        <dbReference type="EMBL" id="VEI12621.1"/>
    </source>
</evidence>
<dbReference type="KEGG" id="tbw:NCTC13354_00310"/>
<dbReference type="PROSITE" id="PS51193">
    <property type="entry name" value="HELICASE_ATP_BIND_2"/>
    <property type="match status" value="1"/>
</dbReference>
<accession>A0A448PCD9</accession>
<gene>
    <name evidence="6" type="primary">dinG</name>
    <name evidence="6" type="ORF">NCTC13354_00310</name>
</gene>
<feature type="domain" description="Helicase ATP-binding" evidence="5">
    <location>
        <begin position="13"/>
        <end position="288"/>
    </location>
</feature>
<dbReference type="Pfam" id="PF13307">
    <property type="entry name" value="Helicase_C_2"/>
    <property type="match status" value="1"/>
</dbReference>
<reference evidence="6 7" key="1">
    <citation type="submission" date="2018-12" db="EMBL/GenBank/DDBJ databases">
        <authorList>
            <consortium name="Pathogen Informatics"/>
        </authorList>
    </citation>
    <scope>NUCLEOTIDE SEQUENCE [LARGE SCALE GENOMIC DNA]</scope>
    <source>
        <strain evidence="6 7">NCTC13354</strain>
    </source>
</reference>
<dbReference type="Proteomes" id="UP000269542">
    <property type="component" value="Chromosome"/>
</dbReference>
<keyword evidence="6" id="KW-0347">Helicase</keyword>
<dbReference type="PANTHER" id="PTHR11472">
    <property type="entry name" value="DNA REPAIR DEAD HELICASE RAD3/XP-D SUBFAMILY MEMBER"/>
    <property type="match status" value="1"/>
</dbReference>
<dbReference type="RefSeq" id="WP_322787199.1">
    <property type="nucleotide sequence ID" value="NZ_LR134476.1"/>
</dbReference>
<comment type="similarity">
    <text evidence="4">Belongs to the helicase family. DinG subfamily.</text>
</comment>
<evidence type="ECO:0000256" key="3">
    <source>
        <dbReference type="ARBA" id="ARBA00022840"/>
    </source>
</evidence>
<dbReference type="InterPro" id="IPR027417">
    <property type="entry name" value="P-loop_NTPase"/>
</dbReference>
<proteinExistence type="inferred from homology"/>
<dbReference type="InterPro" id="IPR014013">
    <property type="entry name" value="Helic_SF1/SF2_ATP-bd_DinG/Rad3"/>
</dbReference>
<dbReference type="GO" id="GO:0005524">
    <property type="term" value="F:ATP binding"/>
    <property type="evidence" value="ECO:0007669"/>
    <property type="project" value="UniProtKB-KW"/>
</dbReference>
<keyword evidence="3" id="KW-0067">ATP-binding</keyword>
<keyword evidence="2 6" id="KW-0378">Hydrolase</keyword>
<evidence type="ECO:0000256" key="1">
    <source>
        <dbReference type="ARBA" id="ARBA00022741"/>
    </source>
</evidence>
<sequence length="649" mass="70268">MSDEPLDPREVLDQVVATIGGARREGQERMVDAVYEALTDDGHLMVEAGTGTGKSFGYLVPAMTWAAQTKQRATISTATLALQRQIITQDAPAVARAIQKVSGEHVDVAVLKGWNNYACLRKVEGGYPEEDALLSRAEGELGATATGEEVVRARDWAHESDTGDRDDLVPGVSDRVWQQISVQKRECIGDSCPLRHECFPRLARIRADEADIVVTNHALLGIEASGTPALPDTHAYIIDEAHDLVERVTTQLTRSLAGYDVRAVARLLRQLELDDEGLPDLADQLADALESVGEERITRLGQELSDVISRLLGRLQAAGESVSSLGSGNEEQNSTKHVLRARLNELADLCQDLLGDAISTGTFVAWVSEFKDVYTLYLAPLDVATAIADRLFADTPVVLTSATLQVGGSFDAMASRVGFTFPSQGKWSGIDVGTPFSPAKQGILYVAAHLQPPGRDGYGSAHLEEIVDLIQASDGGALCLFTSRVGVERAAEYVRENLDVPVFAQGEDQLPTLLEDFAKDQRACLFGTLSLWQGVDVPGSTCRLVIIDRIPFPRPNEPLVQARSDAARQAGLNPFMTVSATHAALLLAQGAGRLLRRTTDRGVVAVLDSRLHTARYGSFLRASMPKMWPTTDREVVLGALERLASMKDE</sequence>
<evidence type="ECO:0000259" key="5">
    <source>
        <dbReference type="PROSITE" id="PS51193"/>
    </source>
</evidence>
<dbReference type="GO" id="GO:0006139">
    <property type="term" value="P:nucleobase-containing compound metabolic process"/>
    <property type="evidence" value="ECO:0007669"/>
    <property type="project" value="InterPro"/>
</dbReference>
<dbReference type="AlphaFoldDB" id="A0A448PCD9"/>
<dbReference type="GO" id="GO:0003676">
    <property type="term" value="F:nucleic acid binding"/>
    <property type="evidence" value="ECO:0007669"/>
    <property type="project" value="InterPro"/>
</dbReference>
<dbReference type="SMART" id="SM00491">
    <property type="entry name" value="HELICc2"/>
    <property type="match status" value="1"/>
</dbReference>
<dbReference type="EMBL" id="LR134476">
    <property type="protein sequence ID" value="VEI12621.1"/>
    <property type="molecule type" value="Genomic_DNA"/>
</dbReference>
<dbReference type="SUPFAM" id="SSF52540">
    <property type="entry name" value="P-loop containing nucleoside triphosphate hydrolases"/>
    <property type="match status" value="1"/>
</dbReference>
<dbReference type="Gene3D" id="3.40.50.300">
    <property type="entry name" value="P-loop containing nucleotide triphosphate hydrolases"/>
    <property type="match status" value="2"/>
</dbReference>
<dbReference type="GO" id="GO:0003678">
    <property type="term" value="F:DNA helicase activity"/>
    <property type="evidence" value="ECO:0007669"/>
    <property type="project" value="UniProtKB-EC"/>
</dbReference>